<evidence type="ECO:0000256" key="3">
    <source>
        <dbReference type="ARBA" id="ARBA00022448"/>
    </source>
</evidence>
<dbReference type="AlphaFoldDB" id="A0A450SKC2"/>
<evidence type="ECO:0000256" key="6">
    <source>
        <dbReference type="ARBA" id="ARBA00022989"/>
    </source>
</evidence>
<dbReference type="Pfam" id="PF01925">
    <property type="entry name" value="TauE"/>
    <property type="match status" value="1"/>
</dbReference>
<evidence type="ECO:0000256" key="4">
    <source>
        <dbReference type="ARBA" id="ARBA00022475"/>
    </source>
</evidence>
<protein>
    <recommendedName>
        <fullName evidence="8">Probable membrane transporter protein</fullName>
    </recommendedName>
</protein>
<accession>A0A450SKC2</accession>
<evidence type="ECO:0000256" key="1">
    <source>
        <dbReference type="ARBA" id="ARBA00004651"/>
    </source>
</evidence>
<dbReference type="InterPro" id="IPR052017">
    <property type="entry name" value="TSUP"/>
</dbReference>
<proteinExistence type="inferred from homology"/>
<sequence length="245" mass="26497">MIEPAQLFPLWIAIIAASILRSFTGFGFALAAVPVFSVFLTPVQSVILCMSLAFGSGVQTWPQHRGKIRLKPLRPLFVMAMVGTILGVLLLVRLDTKTFQLAIGITTILACLTLLRYRPRRRVANPALMGGTGLASGFMNGAFGIDGPPIIVYAMATESDPAVSRVFTLTFFTFSSAMGLVSYSVAGLVSLQSVFLFLLAYPAMYLGEKFGSRLFLHHGQALHRKVALTALFLIGISVTMKGILH</sequence>
<dbReference type="InterPro" id="IPR002781">
    <property type="entry name" value="TM_pro_TauE-like"/>
</dbReference>
<keyword evidence="4 8" id="KW-1003">Cell membrane</keyword>
<feature type="transmembrane region" description="Helical" evidence="8">
    <location>
        <begin position="98"/>
        <end position="115"/>
    </location>
</feature>
<comment type="subcellular location">
    <subcellularLocation>
        <location evidence="1 8">Cell membrane</location>
        <topology evidence="1 8">Multi-pass membrane protein</topology>
    </subcellularLocation>
</comment>
<organism evidence="9">
    <name type="scientific">Candidatus Kentrum sp. FW</name>
    <dbReference type="NCBI Taxonomy" id="2126338"/>
    <lineage>
        <taxon>Bacteria</taxon>
        <taxon>Pseudomonadati</taxon>
        <taxon>Pseudomonadota</taxon>
        <taxon>Gammaproteobacteria</taxon>
        <taxon>Candidatus Kentrum</taxon>
    </lineage>
</organism>
<keyword evidence="6 8" id="KW-1133">Transmembrane helix</keyword>
<keyword evidence="5 8" id="KW-0812">Transmembrane</keyword>
<feature type="transmembrane region" description="Helical" evidence="8">
    <location>
        <begin position="39"/>
        <end position="61"/>
    </location>
</feature>
<evidence type="ECO:0000256" key="5">
    <source>
        <dbReference type="ARBA" id="ARBA00022692"/>
    </source>
</evidence>
<dbReference type="EMBL" id="CAADFD010000016">
    <property type="protein sequence ID" value="VFJ53970.1"/>
    <property type="molecule type" value="Genomic_DNA"/>
</dbReference>
<feature type="transmembrane region" description="Helical" evidence="8">
    <location>
        <begin position="226"/>
        <end position="244"/>
    </location>
</feature>
<evidence type="ECO:0000313" key="9">
    <source>
        <dbReference type="EMBL" id="VFJ53970.1"/>
    </source>
</evidence>
<evidence type="ECO:0000256" key="2">
    <source>
        <dbReference type="ARBA" id="ARBA00009142"/>
    </source>
</evidence>
<evidence type="ECO:0000256" key="8">
    <source>
        <dbReference type="RuleBase" id="RU363041"/>
    </source>
</evidence>
<gene>
    <name evidence="9" type="ORF">BECKFW1821B_GA0114236_101635</name>
</gene>
<name>A0A450SKC2_9GAMM</name>
<keyword evidence="3" id="KW-0813">Transport</keyword>
<reference evidence="9" key="1">
    <citation type="submission" date="2019-02" db="EMBL/GenBank/DDBJ databases">
        <authorList>
            <person name="Gruber-Vodicka R. H."/>
            <person name="Seah K. B. B."/>
        </authorList>
    </citation>
    <scope>NUCLEOTIDE SEQUENCE</scope>
    <source>
        <strain evidence="9">BECK_BZ106</strain>
    </source>
</reference>
<dbReference type="PANTHER" id="PTHR30269">
    <property type="entry name" value="TRANSMEMBRANE PROTEIN YFCA"/>
    <property type="match status" value="1"/>
</dbReference>
<keyword evidence="7 8" id="KW-0472">Membrane</keyword>
<feature type="transmembrane region" description="Helical" evidence="8">
    <location>
        <begin position="180"/>
        <end position="205"/>
    </location>
</feature>
<feature type="transmembrane region" description="Helical" evidence="8">
    <location>
        <begin position="7"/>
        <end position="33"/>
    </location>
</feature>
<feature type="transmembrane region" description="Helical" evidence="8">
    <location>
        <begin position="73"/>
        <end position="92"/>
    </location>
</feature>
<feature type="transmembrane region" description="Helical" evidence="8">
    <location>
        <begin position="127"/>
        <end position="145"/>
    </location>
</feature>
<dbReference type="GO" id="GO:0005886">
    <property type="term" value="C:plasma membrane"/>
    <property type="evidence" value="ECO:0007669"/>
    <property type="project" value="UniProtKB-SubCell"/>
</dbReference>
<comment type="similarity">
    <text evidence="2 8">Belongs to the 4-toluene sulfonate uptake permease (TSUP) (TC 2.A.102) family.</text>
</comment>
<evidence type="ECO:0000256" key="7">
    <source>
        <dbReference type="ARBA" id="ARBA00023136"/>
    </source>
</evidence>
<dbReference type="PANTHER" id="PTHR30269:SF37">
    <property type="entry name" value="MEMBRANE TRANSPORTER PROTEIN"/>
    <property type="match status" value="1"/>
</dbReference>